<keyword evidence="11" id="KW-1185">Reference proteome</keyword>
<organism evidence="10 11">
    <name type="scientific">Hypothenemus hampei</name>
    <name type="common">Coffee berry borer</name>
    <dbReference type="NCBI Taxonomy" id="57062"/>
    <lineage>
        <taxon>Eukaryota</taxon>
        <taxon>Metazoa</taxon>
        <taxon>Ecdysozoa</taxon>
        <taxon>Arthropoda</taxon>
        <taxon>Hexapoda</taxon>
        <taxon>Insecta</taxon>
        <taxon>Pterygota</taxon>
        <taxon>Neoptera</taxon>
        <taxon>Endopterygota</taxon>
        <taxon>Coleoptera</taxon>
        <taxon>Polyphaga</taxon>
        <taxon>Cucujiformia</taxon>
        <taxon>Curculionidae</taxon>
        <taxon>Scolytinae</taxon>
        <taxon>Hypothenemus</taxon>
    </lineage>
</organism>
<dbReference type="Proteomes" id="UP001566132">
    <property type="component" value="Unassembled WGS sequence"/>
</dbReference>
<dbReference type="PANTHER" id="PTHR22770:SF47">
    <property type="entry name" value="E3 UBIQUITIN-PROTEIN LIGASE RNF216"/>
    <property type="match status" value="1"/>
</dbReference>
<evidence type="ECO:0000313" key="11">
    <source>
        <dbReference type="Proteomes" id="UP001566132"/>
    </source>
</evidence>
<dbReference type="AlphaFoldDB" id="A0ABD1E7M7"/>
<proteinExistence type="predicted"/>
<protein>
    <recommendedName>
        <fullName evidence="9">RING-type domain-containing protein</fullName>
    </recommendedName>
</protein>
<keyword evidence="3" id="KW-0479">Metal-binding</keyword>
<comment type="caution">
    <text evidence="10">The sequence shown here is derived from an EMBL/GenBank/DDBJ whole genome shotgun (WGS) entry which is preliminary data.</text>
</comment>
<comment type="pathway">
    <text evidence="1">Protein modification; protein ubiquitination.</text>
</comment>
<dbReference type="SUPFAM" id="SSF57850">
    <property type="entry name" value="RING/U-box"/>
    <property type="match status" value="2"/>
</dbReference>
<evidence type="ECO:0000259" key="9">
    <source>
        <dbReference type="PROSITE" id="PS51873"/>
    </source>
</evidence>
<keyword evidence="5" id="KW-0863">Zinc-finger</keyword>
<dbReference type="InterPro" id="IPR044066">
    <property type="entry name" value="TRIAD_supradom"/>
</dbReference>
<dbReference type="InterPro" id="IPR013083">
    <property type="entry name" value="Znf_RING/FYVE/PHD"/>
</dbReference>
<keyword evidence="4" id="KW-0677">Repeat</keyword>
<keyword evidence="7" id="KW-0862">Zinc</keyword>
<evidence type="ECO:0000256" key="8">
    <source>
        <dbReference type="SAM" id="MobiDB-lite"/>
    </source>
</evidence>
<evidence type="ECO:0000256" key="7">
    <source>
        <dbReference type="ARBA" id="ARBA00022833"/>
    </source>
</evidence>
<evidence type="ECO:0000256" key="4">
    <source>
        <dbReference type="ARBA" id="ARBA00022737"/>
    </source>
</evidence>
<dbReference type="PROSITE" id="PS51873">
    <property type="entry name" value="TRIAD"/>
    <property type="match status" value="1"/>
</dbReference>
<keyword evidence="6" id="KW-0833">Ubl conjugation pathway</keyword>
<dbReference type="GO" id="GO:0016740">
    <property type="term" value="F:transferase activity"/>
    <property type="evidence" value="ECO:0007669"/>
    <property type="project" value="UniProtKB-KW"/>
</dbReference>
<dbReference type="InterPro" id="IPR002867">
    <property type="entry name" value="IBR_dom"/>
</dbReference>
<name>A0ABD1E7M7_HYPHA</name>
<dbReference type="GO" id="GO:0008270">
    <property type="term" value="F:zinc ion binding"/>
    <property type="evidence" value="ECO:0007669"/>
    <property type="project" value="UniProtKB-KW"/>
</dbReference>
<gene>
    <name evidence="10" type="ORF">ABEB36_013333</name>
</gene>
<dbReference type="PANTHER" id="PTHR22770">
    <property type="entry name" value="UBIQUITIN CONJUGATING ENZYME 7 INTERACTING PROTEIN-RELATED"/>
    <property type="match status" value="1"/>
</dbReference>
<feature type="region of interest" description="Disordered" evidence="8">
    <location>
        <begin position="811"/>
        <end position="841"/>
    </location>
</feature>
<dbReference type="Gene3D" id="1.20.120.1750">
    <property type="match status" value="1"/>
</dbReference>
<keyword evidence="2" id="KW-0808">Transferase</keyword>
<accession>A0ABD1E7M7</accession>
<dbReference type="Pfam" id="PF26200">
    <property type="entry name" value="Rcat_RNF216"/>
    <property type="match status" value="1"/>
</dbReference>
<feature type="domain" description="RING-type" evidence="9">
    <location>
        <begin position="559"/>
        <end position="768"/>
    </location>
</feature>
<evidence type="ECO:0000313" key="10">
    <source>
        <dbReference type="EMBL" id="KAL1490677.1"/>
    </source>
</evidence>
<dbReference type="InterPro" id="IPR051628">
    <property type="entry name" value="LUBAC_E3_Ligases"/>
</dbReference>
<dbReference type="CDD" id="cd20339">
    <property type="entry name" value="BRcat_RBR_RNF216"/>
    <property type="match status" value="1"/>
</dbReference>
<dbReference type="InterPro" id="IPR047546">
    <property type="entry name" value="Rcat_RBR_RNF216"/>
</dbReference>
<dbReference type="CDD" id="cd20353">
    <property type="entry name" value="Rcat_RBR_RNF216"/>
    <property type="match status" value="1"/>
</dbReference>
<evidence type="ECO:0000256" key="3">
    <source>
        <dbReference type="ARBA" id="ARBA00022723"/>
    </source>
</evidence>
<evidence type="ECO:0000256" key="6">
    <source>
        <dbReference type="ARBA" id="ARBA00022786"/>
    </source>
</evidence>
<dbReference type="InterPro" id="IPR047545">
    <property type="entry name" value="BRcat_RBR_RNF216"/>
</dbReference>
<dbReference type="Gene3D" id="3.30.40.10">
    <property type="entry name" value="Zinc/RING finger domain, C3HC4 (zinc finger)"/>
    <property type="match status" value="1"/>
</dbReference>
<evidence type="ECO:0000256" key="2">
    <source>
        <dbReference type="ARBA" id="ARBA00022679"/>
    </source>
</evidence>
<reference evidence="10 11" key="1">
    <citation type="submission" date="2024-05" db="EMBL/GenBank/DDBJ databases">
        <title>Genetic variation in Jamaican populations of the coffee berry borer (Hypothenemus hampei).</title>
        <authorList>
            <person name="Errbii M."/>
            <person name="Myrie A."/>
        </authorList>
    </citation>
    <scope>NUCLEOTIDE SEQUENCE [LARGE SCALE GENOMIC DNA]</scope>
    <source>
        <strain evidence="10">JA-Hopewell-2020-01-JO</strain>
        <tissue evidence="10">Whole body</tissue>
    </source>
</reference>
<evidence type="ECO:0000256" key="1">
    <source>
        <dbReference type="ARBA" id="ARBA00004906"/>
    </source>
</evidence>
<dbReference type="EMBL" id="JBDJPC010000010">
    <property type="protein sequence ID" value="KAL1490677.1"/>
    <property type="molecule type" value="Genomic_DNA"/>
</dbReference>
<dbReference type="SMART" id="SM00647">
    <property type="entry name" value="IBR"/>
    <property type="match status" value="2"/>
</dbReference>
<sequence>MSCYLVRLPKLFPNESFLKFQYYLKDAQSSSSLENSIYIVMERMICDKMDYIKRSTANYQQSVKEDRDFLITLFDKIPEVPKEEILTLFSYCEHLDNRIEVVANILFKKYWIDSERKRTQLNNNETIFNQEFVIDNARSMYQDFIPIESCQAGPSKLIETTNTIPAVILDTKPASSNGNQTLVESQIKPIDPTIEMDQLSVINNARNMHQDLMSIEPCQAGPSKPTNSISPTAILDAEAGPSNASQDDDVVLIENPPESVDLTVEQVNEEITIGAEEVIPPKKPRVEPPYIANTDDKLVYKIMEMFPDASTDYIRNICAGQPNDDISYNNIIDIILEEGYPKRPPREPTPEITLDGTDQLQMLESLLPDADPIFLQQKLDECNRSQEKLATFVNVCMEMRNYPTKKEMLRKRQLSAQQKQYTTEFNVERFLEIFPDPIKTFEDPNRKCNIRTYEDIHYVRYCLKNIYKKLYAKDVDKVFDDNMNKNIFLMIKALDELESMGCKKKICSSYGYQRVTEIQNIPLLQELAYFKNKAQIIMHLSTKEREKNVARNNAKELGLLCECSCCYDNEVMPENILPCPGGCQFCRDCIKRSVEIAFSEGKIQFACMALDCKEEFTLQILQNVLSPKLFSKLAQKKMVAEVKAAGVDDLESCPFCDFAIIPPPGEKLFRCLNPDCMKESCRECKEPSHIPLRCDEVEKEEGVKARTYIENQMTEALVRECYKCGAKFIKEDGCNKMTCTCGAIMCYVCRKPVTDYKHFNGQGGTRHDLCPLYSTNYVMHEANVIKAAFQAKSQIDPNVLKNDPTKDLHQHFKRQDNGTKKVRPGQQNRMPPFNRYGYPYQ</sequence>
<evidence type="ECO:0000256" key="5">
    <source>
        <dbReference type="ARBA" id="ARBA00022771"/>
    </source>
</evidence>